<dbReference type="SUPFAM" id="SSF51621">
    <property type="entry name" value="Phosphoenolpyruvate/pyruvate domain"/>
    <property type="match status" value="1"/>
</dbReference>
<proteinExistence type="inferred from homology"/>
<dbReference type="RefSeq" id="WP_306055850.1">
    <property type="nucleotide sequence ID" value="NZ_CP120997.1"/>
</dbReference>
<dbReference type="InterPro" id="IPR015813">
    <property type="entry name" value="Pyrv/PenolPyrv_kinase-like_dom"/>
</dbReference>
<dbReference type="InterPro" id="IPR050251">
    <property type="entry name" value="HpcH-HpaI_aldolase"/>
</dbReference>
<sequence>MTPNPPTTTPAPSIRANRVQELIHAGRTVVNAWVSSGSPYAAEALSHCAYDAVTIDLQHGMFGIDTAIALLQGVSAGPAVPMVRCTQLDPAEIGKLLDAGAYGIICPSIDTPQQCAELVAACRYPPLGRRSYGPARGLLYGGPDYPAAADRTVQVWAMVESATALENLDAILAVPGLDGVYVGPNDLALSLGVRPATVPMAPVVEQALARVATGAHAAGVAAGVYCGDAATARRMADIGYDLVTPGNDIVLLREAAGRRISEFHGSASPDGGGGY</sequence>
<feature type="domain" description="HpcH/HpaI aldolase/citrate lyase" evidence="4">
    <location>
        <begin position="33"/>
        <end position="253"/>
    </location>
</feature>
<keyword evidence="6" id="KW-1185">Reference proteome</keyword>
<keyword evidence="3 5" id="KW-0456">Lyase</keyword>
<dbReference type="Pfam" id="PF03328">
    <property type="entry name" value="HpcH_HpaI"/>
    <property type="match status" value="1"/>
</dbReference>
<dbReference type="PANTHER" id="PTHR30502:SF0">
    <property type="entry name" value="PHOSPHOENOLPYRUVATE CARBOXYLASE FAMILY PROTEIN"/>
    <property type="match status" value="1"/>
</dbReference>
<dbReference type="Proteomes" id="UP001239522">
    <property type="component" value="Chromosome"/>
</dbReference>
<name>A0ABY9HLG3_9ACTN</name>
<dbReference type="EMBL" id="CP120997">
    <property type="protein sequence ID" value="WLQ35194.1"/>
    <property type="molecule type" value="Genomic_DNA"/>
</dbReference>
<gene>
    <name evidence="5" type="ORF">P8A18_17930</name>
</gene>
<accession>A0ABY9HLG3</accession>
<evidence type="ECO:0000256" key="3">
    <source>
        <dbReference type="ARBA" id="ARBA00023239"/>
    </source>
</evidence>
<dbReference type="InterPro" id="IPR040442">
    <property type="entry name" value="Pyrv_kinase-like_dom_sf"/>
</dbReference>
<evidence type="ECO:0000256" key="2">
    <source>
        <dbReference type="ARBA" id="ARBA00022723"/>
    </source>
</evidence>
<organism evidence="5 6">
    <name type="scientific">Streptomyces castrisilvae</name>
    <dbReference type="NCBI Taxonomy" id="3033811"/>
    <lineage>
        <taxon>Bacteria</taxon>
        <taxon>Bacillati</taxon>
        <taxon>Actinomycetota</taxon>
        <taxon>Actinomycetes</taxon>
        <taxon>Kitasatosporales</taxon>
        <taxon>Streptomycetaceae</taxon>
        <taxon>Streptomyces</taxon>
    </lineage>
</organism>
<dbReference type="GO" id="GO:0016829">
    <property type="term" value="F:lyase activity"/>
    <property type="evidence" value="ECO:0007669"/>
    <property type="project" value="UniProtKB-KW"/>
</dbReference>
<evidence type="ECO:0000256" key="1">
    <source>
        <dbReference type="ARBA" id="ARBA00005568"/>
    </source>
</evidence>
<evidence type="ECO:0000259" key="4">
    <source>
        <dbReference type="Pfam" id="PF03328"/>
    </source>
</evidence>
<evidence type="ECO:0000313" key="6">
    <source>
        <dbReference type="Proteomes" id="UP001239522"/>
    </source>
</evidence>
<dbReference type="InterPro" id="IPR005000">
    <property type="entry name" value="Aldolase/citrate-lyase_domain"/>
</dbReference>
<protein>
    <submittedName>
        <fullName evidence="5">Aldolase/citrate lyase family protein</fullName>
    </submittedName>
</protein>
<comment type="similarity">
    <text evidence="1">Belongs to the HpcH/HpaI aldolase family.</text>
</comment>
<reference evidence="5 6" key="1">
    <citation type="submission" date="2023-03" db="EMBL/GenBank/DDBJ databases">
        <title>Isolation and description of six Streptomyces strains from soil environments, able to metabolize different microbial glucans.</title>
        <authorList>
            <person name="Widen T."/>
            <person name="Larsbrink J."/>
        </authorList>
    </citation>
    <scope>NUCLEOTIDE SEQUENCE [LARGE SCALE GENOMIC DNA]</scope>
    <source>
        <strain evidence="5 6">Mut1</strain>
    </source>
</reference>
<keyword evidence="2" id="KW-0479">Metal-binding</keyword>
<dbReference type="Gene3D" id="3.20.20.60">
    <property type="entry name" value="Phosphoenolpyruvate-binding domains"/>
    <property type="match status" value="1"/>
</dbReference>
<evidence type="ECO:0000313" key="5">
    <source>
        <dbReference type="EMBL" id="WLQ35194.1"/>
    </source>
</evidence>
<dbReference type="PANTHER" id="PTHR30502">
    <property type="entry name" value="2-KETO-3-DEOXY-L-RHAMNONATE ALDOLASE"/>
    <property type="match status" value="1"/>
</dbReference>